<gene>
    <name evidence="2" type="primary">FAM169A</name>
</gene>
<feature type="compositionally biased region" description="Polar residues" evidence="1">
    <location>
        <begin position="595"/>
        <end position="608"/>
    </location>
</feature>
<dbReference type="PANTHER" id="PTHR22442:SF3">
    <property type="entry name" value="SOLUBLE LAMIN-ASSOCIATED PROTEIN OF 75 KDA"/>
    <property type="match status" value="1"/>
</dbReference>
<reference evidence="2" key="3">
    <citation type="submission" date="2025-09" db="UniProtKB">
        <authorList>
            <consortium name="Ensembl"/>
        </authorList>
    </citation>
    <scope>IDENTIFICATION</scope>
</reference>
<evidence type="ECO:0000256" key="1">
    <source>
        <dbReference type="SAM" id="MobiDB-lite"/>
    </source>
</evidence>
<feature type="region of interest" description="Disordered" evidence="1">
    <location>
        <begin position="295"/>
        <end position="579"/>
    </location>
</feature>
<feature type="compositionally biased region" description="Polar residues" evidence="1">
    <location>
        <begin position="622"/>
        <end position="633"/>
    </location>
</feature>
<dbReference type="Proteomes" id="UP000694412">
    <property type="component" value="Chromosome Z"/>
</dbReference>
<feature type="compositionally biased region" description="Polar residues" evidence="1">
    <location>
        <begin position="339"/>
        <end position="349"/>
    </location>
</feature>
<feature type="compositionally biased region" description="Polar residues" evidence="1">
    <location>
        <begin position="398"/>
        <end position="411"/>
    </location>
</feature>
<feature type="region of interest" description="Disordered" evidence="1">
    <location>
        <begin position="592"/>
        <end position="675"/>
    </location>
</feature>
<feature type="compositionally biased region" description="Acidic residues" evidence="1">
    <location>
        <begin position="376"/>
        <end position="393"/>
    </location>
</feature>
<evidence type="ECO:0000313" key="3">
    <source>
        <dbReference type="Proteomes" id="UP000694412"/>
    </source>
</evidence>
<proteinExistence type="predicted"/>
<dbReference type="OrthoDB" id="8954808at2759"/>
<reference evidence="2" key="2">
    <citation type="submission" date="2025-08" db="UniProtKB">
        <authorList>
            <consortium name="Ensembl"/>
        </authorList>
    </citation>
    <scope>IDENTIFICATION</scope>
</reference>
<dbReference type="AlphaFoldDB" id="A0A8C2SSI7"/>
<keyword evidence="3" id="KW-1185">Reference proteome</keyword>
<feature type="compositionally biased region" description="Acidic residues" evidence="1">
    <location>
        <begin position="488"/>
        <end position="497"/>
    </location>
</feature>
<dbReference type="Ensembl" id="ENSCJPT00005003083.1">
    <property type="protein sequence ID" value="ENSCJPP00005001821.1"/>
    <property type="gene ID" value="ENSCJPG00005001857.1"/>
</dbReference>
<dbReference type="KEGG" id="cjo:107306068"/>
<protein>
    <submittedName>
        <fullName evidence="2">Family with sequence similarity 169 member A</fullName>
    </submittedName>
</protein>
<name>A0A8C2SSI7_COTJA</name>
<feature type="compositionally biased region" description="Basic and acidic residues" evidence="1">
    <location>
        <begin position="609"/>
        <end position="621"/>
    </location>
</feature>
<feature type="compositionally biased region" description="Basic and acidic residues" evidence="1">
    <location>
        <begin position="501"/>
        <end position="520"/>
    </location>
</feature>
<reference evidence="2" key="1">
    <citation type="submission" date="2015-11" db="EMBL/GenBank/DDBJ databases">
        <authorList>
            <consortium name="International Coturnix japonica Genome Analysis Consortium"/>
            <person name="Warren W."/>
            <person name="Burt D.W."/>
            <person name="Antin P.B."/>
            <person name="Lanford R."/>
            <person name="Gros J."/>
            <person name="Wilson R.K."/>
        </authorList>
    </citation>
    <scope>NUCLEOTIDE SEQUENCE [LARGE SCALE GENOMIC DNA]</scope>
</reference>
<dbReference type="PANTHER" id="PTHR22442">
    <property type="match status" value="1"/>
</dbReference>
<dbReference type="GeneID" id="107306068"/>
<evidence type="ECO:0000313" key="2">
    <source>
        <dbReference type="Ensembl" id="ENSCJPP00005001821.1"/>
    </source>
</evidence>
<accession>A0A8C2SSI7</accession>
<organism evidence="2 3">
    <name type="scientific">Coturnix japonica</name>
    <name type="common">Japanese quail</name>
    <name type="synonym">Coturnix coturnix japonica</name>
    <dbReference type="NCBI Taxonomy" id="93934"/>
    <lineage>
        <taxon>Eukaryota</taxon>
        <taxon>Metazoa</taxon>
        <taxon>Chordata</taxon>
        <taxon>Craniata</taxon>
        <taxon>Vertebrata</taxon>
        <taxon>Euteleostomi</taxon>
        <taxon>Archelosauria</taxon>
        <taxon>Archosauria</taxon>
        <taxon>Dinosauria</taxon>
        <taxon>Saurischia</taxon>
        <taxon>Theropoda</taxon>
        <taxon>Coelurosauria</taxon>
        <taxon>Aves</taxon>
        <taxon>Neognathae</taxon>
        <taxon>Galloanserae</taxon>
        <taxon>Galliformes</taxon>
        <taxon>Phasianidae</taxon>
        <taxon>Perdicinae</taxon>
        <taxon>Coturnix</taxon>
    </lineage>
</organism>
<feature type="compositionally biased region" description="Basic residues" evidence="1">
    <location>
        <begin position="656"/>
        <end position="675"/>
    </location>
</feature>
<sequence length="675" mass="75724">MAFPVDVLYGYTHEDLESSAQDYLSELRRRDPCYPELFTLSDDCQIPIKLSTVGLVPLYGEEETHKVLGLFAPDDCLTAVALFLACKWWSIDDILRTSVSSREGLQQVNSVGERIVLYVLNRIIYRKFEMERNEVPFLCHKSDDYAKIMWRKGEAVGFYSVKPTGAYINRFYPYGYQLPVLNAMFIRNKCYGKELGIMMLEDYVESFDETTLGLQYPLSPRMFKAWKDYLEKYPGDSDPFCEVEGAGRWYQRKSFDVVSRREEHRKGSQKPRVRFQTVDNFQQSAANELKMNQETQLSADSQKDQESLDDHAGTSEVSSVAHISVQARSSLLRRPRIGKNSQESGTEISQGDDENTPHTSTGRLELPAHTSKSFEVIEEEPEVDVESDEEMVTAEEYLSSSENELHTSQSEKLSEKEGTPSESLNGEVAEETAKTLVMAEEETANEVLGGESKLQSKSQEEPLTLLVPLILEPTTKPSEDAVSKEVLNADDSEELTEESASVEKKDTEEDKQESEEKKSSTENVIALTPKEELSNNGLPNSIENEAVEEAASENVAHKPASSVEDQNEEAEQNSQEASVALGQSSLIVVELEGVSFQQPSGQEGQNNQTEEHLEENAEKAEQCTQTNQYTQTGAERAADSSSEEAEIEVPIVDRRNLRRKAKGYKGPPKKKGKPA</sequence>
<dbReference type="GeneTree" id="ENSGT00510000048902"/>
<feature type="compositionally biased region" description="Basic and acidic residues" evidence="1">
    <location>
        <begin position="301"/>
        <end position="313"/>
    </location>
</feature>
<dbReference type="CTD" id="26049"/>
<dbReference type="InterPro" id="IPR029625">
    <property type="entry name" value="FAM169"/>
</dbReference>